<comment type="caution">
    <text evidence="8">The sequence shown here is derived from an EMBL/GenBank/DDBJ whole genome shotgun (WGS) entry which is preliminary data.</text>
</comment>
<dbReference type="Proteomes" id="UP001203069">
    <property type="component" value="Unassembled WGS sequence"/>
</dbReference>
<keyword evidence="5" id="KW-0560">Oxidoreductase</keyword>
<evidence type="ECO:0000313" key="9">
    <source>
        <dbReference type="Proteomes" id="UP001203069"/>
    </source>
</evidence>
<protein>
    <submittedName>
        <fullName evidence="8">Aldehyde dehydrogenase family protein</fullName>
    </submittedName>
</protein>
<evidence type="ECO:0000256" key="2">
    <source>
        <dbReference type="ARBA" id="ARBA00022598"/>
    </source>
</evidence>
<keyword evidence="3" id="KW-0547">Nucleotide-binding</keyword>
<dbReference type="Pfam" id="PF01921">
    <property type="entry name" value="tRNA-synt_1f"/>
    <property type="match status" value="1"/>
</dbReference>
<dbReference type="PROSITE" id="PS00178">
    <property type="entry name" value="AA_TRNA_LIGASE_I"/>
    <property type="match status" value="1"/>
</dbReference>
<evidence type="ECO:0000256" key="5">
    <source>
        <dbReference type="ARBA" id="ARBA00023002"/>
    </source>
</evidence>
<evidence type="ECO:0000313" key="8">
    <source>
        <dbReference type="EMBL" id="MCL2891365.1"/>
    </source>
</evidence>
<accession>A0ABT0MNE1</accession>
<dbReference type="RefSeq" id="WP_249243335.1">
    <property type="nucleotide sequence ID" value="NZ_JAKPBZ010000100.1"/>
</dbReference>
<evidence type="ECO:0000256" key="3">
    <source>
        <dbReference type="ARBA" id="ARBA00022741"/>
    </source>
</evidence>
<reference evidence="8 9" key="1">
    <citation type="submission" date="2022-02" db="EMBL/GenBank/DDBJ databases">
        <title>Description of Brenneria tiliae sp. nov. isolated from symptomatic Tilia x moltkei and Tilia x europaea trees in the UK.</title>
        <authorList>
            <person name="Kile H."/>
        </authorList>
    </citation>
    <scope>NUCLEOTIDE SEQUENCE [LARGE SCALE GENOMIC DNA]</scope>
    <source>
        <strain evidence="8 9">MC1SB4.1</strain>
    </source>
</reference>
<dbReference type="Pfam" id="PF00171">
    <property type="entry name" value="Aldedh"/>
    <property type="match status" value="1"/>
</dbReference>
<name>A0ABT0MNE1_9GAMM</name>
<keyword evidence="9" id="KW-1185">Reference proteome</keyword>
<dbReference type="InterPro" id="IPR002904">
    <property type="entry name" value="Lys-tRNA-ligase"/>
</dbReference>
<dbReference type="InterPro" id="IPR016160">
    <property type="entry name" value="Ald_DH_CS_CYS"/>
</dbReference>
<dbReference type="Gene3D" id="3.40.50.620">
    <property type="entry name" value="HUPs"/>
    <property type="match status" value="2"/>
</dbReference>
<dbReference type="InterPro" id="IPR014729">
    <property type="entry name" value="Rossmann-like_a/b/a_fold"/>
</dbReference>
<evidence type="ECO:0000256" key="4">
    <source>
        <dbReference type="ARBA" id="ARBA00022840"/>
    </source>
</evidence>
<dbReference type="InterPro" id="IPR001412">
    <property type="entry name" value="aa-tRNA-synth_I_CS"/>
</dbReference>
<evidence type="ECO:0000259" key="7">
    <source>
        <dbReference type="Pfam" id="PF00171"/>
    </source>
</evidence>
<organism evidence="8 9">
    <name type="scientific">Brenneria tiliae</name>
    <dbReference type="NCBI Taxonomy" id="2914984"/>
    <lineage>
        <taxon>Bacteria</taxon>
        <taxon>Pseudomonadati</taxon>
        <taxon>Pseudomonadota</taxon>
        <taxon>Gammaproteobacteria</taxon>
        <taxon>Enterobacterales</taxon>
        <taxon>Pectobacteriaceae</taxon>
        <taxon>Brenneria</taxon>
    </lineage>
</organism>
<gene>
    <name evidence="8" type="ORF">MFP26_01350</name>
</gene>
<dbReference type="InterPro" id="IPR016161">
    <property type="entry name" value="Ald_DH/histidinol_DH"/>
</dbReference>
<proteinExistence type="predicted"/>
<dbReference type="PROSITE" id="PS00070">
    <property type="entry name" value="ALDEHYDE_DEHYDR_CYS"/>
    <property type="match status" value="1"/>
</dbReference>
<keyword evidence="6" id="KW-0030">Aminoacyl-tRNA synthetase</keyword>
<evidence type="ECO:0000256" key="6">
    <source>
        <dbReference type="ARBA" id="ARBA00023146"/>
    </source>
</evidence>
<dbReference type="EMBL" id="JAKPBZ010000100">
    <property type="protein sequence ID" value="MCL2891365.1"/>
    <property type="molecule type" value="Genomic_DNA"/>
</dbReference>
<dbReference type="SUPFAM" id="SSF52374">
    <property type="entry name" value="Nucleotidylyl transferase"/>
    <property type="match status" value="1"/>
</dbReference>
<keyword evidence="2" id="KW-0436">Ligase</keyword>
<keyword evidence="4" id="KW-0067">ATP-binding</keyword>
<dbReference type="Gene3D" id="3.40.309.10">
    <property type="entry name" value="Aldehyde Dehydrogenase, Chain A, domain 2"/>
    <property type="match status" value="1"/>
</dbReference>
<dbReference type="SUPFAM" id="SSF53720">
    <property type="entry name" value="ALDH-like"/>
    <property type="match status" value="1"/>
</dbReference>
<feature type="domain" description="Aldehyde dehydrogenase" evidence="7">
    <location>
        <begin position="670"/>
        <end position="845"/>
    </location>
</feature>
<dbReference type="InterPro" id="IPR015590">
    <property type="entry name" value="Aldehyde_DH_dom"/>
</dbReference>
<keyword evidence="1" id="KW-0963">Cytoplasm</keyword>
<sequence>MNWCVRILPEITGKYSHEDINIQAGFGPTGLPHIGTLCEILRTNLVKDTLLDNGYKVNFYLISDDLDPFRKIPLNIPNGDALKPFMGMPICKVPDPFGEYTSFSEMAESRLMYLVNEYNIDCQLIRSSNAYFSGFYNDAIITFLRRYDDINDLCAISTGPLRQRTYSIIMPFSEQTGHILEHIKIINVDAVRGEITYCIPSEEVVNKPGFEYAVSLSELYKNEILDQEITVSALNGRCKLQWKADWAMRQFSRSISFEMHGEDLCVSAKVAREIAGVLHYPAPHFYPYGLFLDKSGKKISKSKGNGFSLDDARSLLSDAAIRKFLSTDPARSRRFYKAMSPHLNDATCSKSAETFSHQKLVNIITAFHPVNEDSAMTFLKEKFQCYKLGSDEKLRRCIHFYLSQSENRTSGLNSAEIFSFSQIAKCLKDSSCVSGGERELIILTELGRCFPTLNRREKYQMLYRGLFGFLHGPRLNTWLNIHSLDDIISKLSFPFLLTDYTEFNASELLSTGKNENQSKGLLVMKNHMLYNDITLTKVQHACSLLMCSLQEKQEQIIKSLSGYQCRNVTVDEIKRSCEFLQNIHINGGYFHKTIKGVTSFLPLNQPLYASVCFGFIPSLMAEDVCIRPPTAMHYHYQQLMDVLDLTKFSSSLKISYSEKDIFLSERVNVTDAVIFTGTPENALKVRKHFRRDILFILNGAGHNPLVISDDAGIKLAVESALRVVLYNQGQDCAGPNSILVHQNVCDEFTSVLIAELEAKKHQVGNYSRREVIVGPNSDPEHTVKLAPFFRFYREYCVYGGEINPTNSMIYPTVFVCPLMHGGNYKEFFAPVFFIQPYDHDDELERYFSHPQYQNNAMYISLFGSSRYIEKNISKKLHMPESILHNTDLHLEEKGYLPYGGKGPAASCLWINGERINGSTLPQRDIFNHLVRPAMESE</sequence>
<dbReference type="InterPro" id="IPR016162">
    <property type="entry name" value="Ald_DH_N"/>
</dbReference>
<dbReference type="Gene3D" id="3.40.605.10">
    <property type="entry name" value="Aldehyde Dehydrogenase, Chain A, domain 1"/>
    <property type="match status" value="1"/>
</dbReference>
<evidence type="ECO:0000256" key="1">
    <source>
        <dbReference type="ARBA" id="ARBA00022490"/>
    </source>
</evidence>
<dbReference type="InterPro" id="IPR016163">
    <property type="entry name" value="Ald_DH_C"/>
</dbReference>
<dbReference type="PANTHER" id="PTHR37940:SF1">
    <property type="entry name" value="LYSINE--TRNA LIGASE"/>
    <property type="match status" value="1"/>
</dbReference>
<dbReference type="PANTHER" id="PTHR37940">
    <property type="entry name" value="LYSINE--TRNA LIGASE"/>
    <property type="match status" value="1"/>
</dbReference>